<dbReference type="RefSeq" id="YP_009177787.1">
    <property type="nucleotide sequence ID" value="NC_028269.1"/>
</dbReference>
<keyword evidence="2" id="KW-0812">Transmembrane</keyword>
<feature type="region of interest" description="Disordered" evidence="1">
    <location>
        <begin position="50"/>
        <end position="116"/>
    </location>
</feature>
<evidence type="ECO:0000256" key="1">
    <source>
        <dbReference type="SAM" id="MobiDB-lite"/>
    </source>
</evidence>
<reference evidence="3 4" key="1">
    <citation type="journal article" date="2014" name="J. Virol.">
        <title>Three novel virophage genomes discovered from Yellowstone Lake metagenomes.</title>
        <authorList>
            <person name="Zhou J."/>
            <person name="Sun D."/>
            <person name="Childers A."/>
            <person name="McDermott T.R."/>
            <person name="Wang Y."/>
            <person name="Liles M.R."/>
        </authorList>
    </citation>
    <scope>NUCLEOTIDE SEQUENCE [LARGE SCALE GENOMIC DNA]</scope>
</reference>
<dbReference type="GeneID" id="26131749"/>
<keyword evidence="2" id="KW-0472">Membrane</keyword>
<feature type="compositionally biased region" description="Pro residues" evidence="1">
    <location>
        <begin position="61"/>
        <end position="73"/>
    </location>
</feature>
<evidence type="ECO:0000313" key="3">
    <source>
        <dbReference type="EMBL" id="AIW01862.1"/>
    </source>
</evidence>
<name>A0A0A0RPA2_9VIRU</name>
<accession>A0A0A0RPA2</accession>
<keyword evidence="4" id="KW-1185">Reference proteome</keyword>
<evidence type="ECO:0000256" key="2">
    <source>
        <dbReference type="SAM" id="Phobius"/>
    </source>
</evidence>
<evidence type="ECO:0000313" key="4">
    <source>
        <dbReference type="Proteomes" id="UP000201191"/>
    </source>
</evidence>
<protein>
    <submittedName>
        <fullName evidence="3">Uncharacterized protein</fullName>
    </submittedName>
</protein>
<dbReference type="Proteomes" id="UP000201191">
    <property type="component" value="Segment"/>
</dbReference>
<dbReference type="EMBL" id="KM502589">
    <property type="protein sequence ID" value="AIW01862.1"/>
    <property type="molecule type" value="Genomic_DNA"/>
</dbReference>
<sequence length="145" mass="14891">MDFADALKAGGASATIIAIVAIVYKIISSVCGHRVRSECCGKEGSIGIVAEAMTPQSHPSQSPPPANPNPPSPVLRSVEMPEHNPLSPDSVRPKRPSAQVGESVGSESHPIEVAGVESSPSQIALSIVQAIEPLVLPPPLLPASP</sequence>
<proteinExistence type="predicted"/>
<gene>
    <name evidence="3" type="ORF">YSLV5_ORF04</name>
</gene>
<keyword evidence="2" id="KW-1133">Transmembrane helix</keyword>
<dbReference type="KEGG" id="vg:26131749"/>
<organism evidence="3 4">
    <name type="scientific">Yellowstone Lake virophage 5</name>
    <dbReference type="NCBI Taxonomy" id="1557033"/>
    <lineage>
        <taxon>Viruses</taxon>
        <taxon>Varidnaviria</taxon>
        <taxon>Bamfordvirae</taxon>
        <taxon>Preplasmiviricota</taxon>
        <taxon>Polisuviricotina</taxon>
        <taxon>Virophaviricetes</taxon>
        <taxon>Priklausovirales</taxon>
        <taxon>Burtonviroviridae</taxon>
        <taxon>Burquivirus</taxon>
        <taxon>Burquivirus flavolapense</taxon>
    </lineage>
</organism>
<feature type="transmembrane region" description="Helical" evidence="2">
    <location>
        <begin position="6"/>
        <end position="27"/>
    </location>
</feature>